<name>A0ABN7NHN3_TIMPD</name>
<keyword evidence="3" id="KW-1185">Reference proteome</keyword>
<comment type="caution">
    <text evidence="2">The sequence shown here is derived from an EMBL/GenBank/DDBJ whole genome shotgun (WGS) entry which is preliminary data.</text>
</comment>
<gene>
    <name evidence="2" type="ORF">TPAB3V08_LOCUS1829</name>
</gene>
<protein>
    <submittedName>
        <fullName evidence="2">Uncharacterized protein</fullName>
    </submittedName>
</protein>
<evidence type="ECO:0000313" key="2">
    <source>
        <dbReference type="EMBL" id="CAG2054811.1"/>
    </source>
</evidence>
<dbReference type="Proteomes" id="UP001153148">
    <property type="component" value="Unassembled WGS sequence"/>
</dbReference>
<proteinExistence type="predicted"/>
<organism evidence="2 3">
    <name type="scientific">Timema podura</name>
    <name type="common">Walking stick</name>
    <dbReference type="NCBI Taxonomy" id="61482"/>
    <lineage>
        <taxon>Eukaryota</taxon>
        <taxon>Metazoa</taxon>
        <taxon>Ecdysozoa</taxon>
        <taxon>Arthropoda</taxon>
        <taxon>Hexapoda</taxon>
        <taxon>Insecta</taxon>
        <taxon>Pterygota</taxon>
        <taxon>Neoptera</taxon>
        <taxon>Polyneoptera</taxon>
        <taxon>Phasmatodea</taxon>
        <taxon>Timematodea</taxon>
        <taxon>Timematoidea</taxon>
        <taxon>Timematidae</taxon>
        <taxon>Timema</taxon>
    </lineage>
</organism>
<reference evidence="2" key="1">
    <citation type="submission" date="2021-03" db="EMBL/GenBank/DDBJ databases">
        <authorList>
            <person name="Tran Van P."/>
        </authorList>
    </citation>
    <scope>NUCLEOTIDE SEQUENCE</scope>
</reference>
<dbReference type="EMBL" id="CAJPIN010001761">
    <property type="protein sequence ID" value="CAG2054811.1"/>
    <property type="molecule type" value="Genomic_DNA"/>
</dbReference>
<feature type="non-terminal residue" evidence="2">
    <location>
        <position position="67"/>
    </location>
</feature>
<feature type="compositionally biased region" description="Polar residues" evidence="1">
    <location>
        <begin position="7"/>
        <end position="20"/>
    </location>
</feature>
<feature type="region of interest" description="Disordered" evidence="1">
    <location>
        <begin position="1"/>
        <end position="20"/>
    </location>
</feature>
<evidence type="ECO:0000256" key="1">
    <source>
        <dbReference type="SAM" id="MobiDB-lite"/>
    </source>
</evidence>
<accession>A0ABN7NHN3</accession>
<sequence length="67" mass="7360">MRRRHQSTFQGSGGHETSTSINISVNVGKVVEVGKSLRLGNNKTFQVETIREDVVNESAKKQESESG</sequence>
<evidence type="ECO:0000313" key="3">
    <source>
        <dbReference type="Proteomes" id="UP001153148"/>
    </source>
</evidence>